<dbReference type="InterPro" id="IPR011333">
    <property type="entry name" value="SKP1/BTB/POZ_sf"/>
</dbReference>
<dbReference type="PROSITE" id="PS50097">
    <property type="entry name" value="BTB"/>
    <property type="match status" value="1"/>
</dbReference>
<dbReference type="OMA" id="KANIEIC"/>
<dbReference type="InterPro" id="IPR000210">
    <property type="entry name" value="BTB/POZ_dom"/>
</dbReference>
<dbReference type="KEGG" id="glz:GLAREA_08601"/>
<dbReference type="GeneID" id="19467649"/>
<dbReference type="HOGENOM" id="CLU_071338_0_0_1"/>
<dbReference type="Gene3D" id="3.30.710.10">
    <property type="entry name" value="Potassium Channel Kv1.1, Chain A"/>
    <property type="match status" value="1"/>
</dbReference>
<dbReference type="OrthoDB" id="2129688at2759"/>
<dbReference type="RefSeq" id="XP_008088836.1">
    <property type="nucleotide sequence ID" value="XM_008090645.1"/>
</dbReference>
<protein>
    <submittedName>
        <fullName evidence="2">POZ</fullName>
    </submittedName>
</protein>
<name>S3DDM2_GLAL2</name>
<proteinExistence type="predicted"/>
<keyword evidence="3" id="KW-1185">Reference proteome</keyword>
<sequence length="393" mass="44289">MEKPVSDIIKGDSVTDGPYVDSIQPYFSYIPISPSQIFTSLIMTSLYRELQDVNVIVSPGLQPDVRLKVFDRWQFHVHSVILKLYSAFFRKFLDPSNRDASAGATSFSQFKYEWVTEIDDDGMGWHLVSEGSRTKELNMLDYMTGHQASVDFTASVLNKLLGALYLEPYSLTTAAELNALAELADYYCMLRVVSRTLDGVLSSSSDIIRSMRSGSGKTARLLLPAAAKLRHRPLFSDCILLSIGRWCESSHIDLRDPGFGELVTVVRNRIAFKVSKALGNIISLSLTSQDEDEEEGSLIMEVAKDLINCNYNTQVPGSSEVCLPQYIKAVSQLRYRAPHRFMFRAACFEVLLNKLYISPNVDFHFTCDGISEGFLCDTVKDEELPWNVEEMDW</sequence>
<dbReference type="Proteomes" id="UP000016922">
    <property type="component" value="Unassembled WGS sequence"/>
</dbReference>
<dbReference type="SUPFAM" id="SSF54695">
    <property type="entry name" value="POZ domain"/>
    <property type="match status" value="1"/>
</dbReference>
<evidence type="ECO:0000313" key="3">
    <source>
        <dbReference type="Proteomes" id="UP000016922"/>
    </source>
</evidence>
<reference evidence="2 3" key="1">
    <citation type="journal article" date="2013" name="BMC Genomics">
        <title>Genomics-driven discovery of the pneumocandin biosynthetic gene cluster in the fungus Glarea lozoyensis.</title>
        <authorList>
            <person name="Chen L."/>
            <person name="Yue Q."/>
            <person name="Zhang X."/>
            <person name="Xiang M."/>
            <person name="Wang C."/>
            <person name="Li S."/>
            <person name="Che Y."/>
            <person name="Ortiz-Lopez F.J."/>
            <person name="Bills G.F."/>
            <person name="Liu X."/>
            <person name="An Z."/>
        </authorList>
    </citation>
    <scope>NUCLEOTIDE SEQUENCE [LARGE SCALE GENOMIC DNA]</scope>
    <source>
        <strain evidence="3">ATCC 20868 / MF5171</strain>
    </source>
</reference>
<feature type="domain" description="BTB" evidence="1">
    <location>
        <begin position="63"/>
        <end position="173"/>
    </location>
</feature>
<gene>
    <name evidence="2" type="ORF">GLAREA_08601</name>
</gene>
<evidence type="ECO:0000259" key="1">
    <source>
        <dbReference type="PROSITE" id="PS50097"/>
    </source>
</evidence>
<dbReference type="EMBL" id="KE145373">
    <property type="protein sequence ID" value="EPE24748.1"/>
    <property type="molecule type" value="Genomic_DNA"/>
</dbReference>
<dbReference type="eggNOG" id="ENOG502SY71">
    <property type="taxonomic scope" value="Eukaryota"/>
</dbReference>
<evidence type="ECO:0000313" key="2">
    <source>
        <dbReference type="EMBL" id="EPE24748.1"/>
    </source>
</evidence>
<dbReference type="AlphaFoldDB" id="S3DDM2"/>
<accession>S3DDM2</accession>
<organism evidence="2 3">
    <name type="scientific">Glarea lozoyensis (strain ATCC 20868 / MF5171)</name>
    <dbReference type="NCBI Taxonomy" id="1116229"/>
    <lineage>
        <taxon>Eukaryota</taxon>
        <taxon>Fungi</taxon>
        <taxon>Dikarya</taxon>
        <taxon>Ascomycota</taxon>
        <taxon>Pezizomycotina</taxon>
        <taxon>Leotiomycetes</taxon>
        <taxon>Helotiales</taxon>
        <taxon>Helotiaceae</taxon>
        <taxon>Glarea</taxon>
    </lineage>
</organism>